<evidence type="ECO:0000313" key="1">
    <source>
        <dbReference type="EMBL" id="OGI40888.1"/>
    </source>
</evidence>
<evidence type="ECO:0000313" key="2">
    <source>
        <dbReference type="Proteomes" id="UP000178379"/>
    </source>
</evidence>
<evidence type="ECO:0008006" key="3">
    <source>
        <dbReference type="Google" id="ProtNLM"/>
    </source>
</evidence>
<organism evidence="1 2">
    <name type="scientific">Candidatus Muproteobacteria bacterium RBG_16_62_13</name>
    <dbReference type="NCBI Taxonomy" id="1817756"/>
    <lineage>
        <taxon>Bacteria</taxon>
        <taxon>Pseudomonadati</taxon>
        <taxon>Pseudomonadota</taxon>
        <taxon>Candidatus Muproteobacteria</taxon>
    </lineage>
</organism>
<dbReference type="STRING" id="1817756.A2140_00490"/>
<dbReference type="Gene3D" id="6.20.390.30">
    <property type="match status" value="1"/>
</dbReference>
<dbReference type="SUPFAM" id="SSF52096">
    <property type="entry name" value="ClpP/crotonase"/>
    <property type="match status" value="1"/>
</dbReference>
<accession>A0A1F6T6Y8</accession>
<dbReference type="InterPro" id="IPR029045">
    <property type="entry name" value="ClpP/crotonase-like_dom_sf"/>
</dbReference>
<dbReference type="GO" id="GO:0006635">
    <property type="term" value="P:fatty acid beta-oxidation"/>
    <property type="evidence" value="ECO:0007669"/>
    <property type="project" value="TreeGrafter"/>
</dbReference>
<dbReference type="PANTHER" id="PTHR11941">
    <property type="entry name" value="ENOYL-COA HYDRATASE-RELATED"/>
    <property type="match status" value="1"/>
</dbReference>
<dbReference type="InterPro" id="IPR001753">
    <property type="entry name" value="Enoyl-CoA_hydra/iso"/>
</dbReference>
<reference evidence="1 2" key="1">
    <citation type="journal article" date="2016" name="Nat. Commun.">
        <title>Thousands of microbial genomes shed light on interconnected biogeochemical processes in an aquifer system.</title>
        <authorList>
            <person name="Anantharaman K."/>
            <person name="Brown C.T."/>
            <person name="Hug L.A."/>
            <person name="Sharon I."/>
            <person name="Castelle C.J."/>
            <person name="Probst A.J."/>
            <person name="Thomas B.C."/>
            <person name="Singh A."/>
            <person name="Wilkins M.J."/>
            <person name="Karaoz U."/>
            <person name="Brodie E.L."/>
            <person name="Williams K.H."/>
            <person name="Hubbard S.S."/>
            <person name="Banfield J.F."/>
        </authorList>
    </citation>
    <scope>NUCLEOTIDE SEQUENCE [LARGE SCALE GENOMIC DNA]</scope>
</reference>
<dbReference type="PANTHER" id="PTHR11941:SF54">
    <property type="entry name" value="ENOYL-COA HYDRATASE, MITOCHONDRIAL"/>
    <property type="match status" value="1"/>
</dbReference>
<dbReference type="CDD" id="cd06558">
    <property type="entry name" value="crotonase-like"/>
    <property type="match status" value="1"/>
</dbReference>
<dbReference type="Proteomes" id="UP000178379">
    <property type="component" value="Unassembled WGS sequence"/>
</dbReference>
<dbReference type="Pfam" id="PF00378">
    <property type="entry name" value="ECH_1"/>
    <property type="match status" value="1"/>
</dbReference>
<protein>
    <recommendedName>
        <fullName evidence="3">Enoyl-CoA hydratase</fullName>
    </recommendedName>
</protein>
<comment type="caution">
    <text evidence="1">The sequence shown here is derived from an EMBL/GenBank/DDBJ whole genome shotgun (WGS) entry which is preliminary data.</text>
</comment>
<proteinExistence type="predicted"/>
<dbReference type="NCBIfam" id="NF006452">
    <property type="entry name" value="PRK08788.1"/>
    <property type="match status" value="1"/>
</dbReference>
<name>A0A1F6T6Y8_9PROT</name>
<dbReference type="GO" id="GO:0003824">
    <property type="term" value="F:catalytic activity"/>
    <property type="evidence" value="ECO:0007669"/>
    <property type="project" value="UniProtKB-ARBA"/>
</dbReference>
<gene>
    <name evidence="1" type="ORF">A2140_00490</name>
</gene>
<dbReference type="EMBL" id="MFSQ01000048">
    <property type="protein sequence ID" value="OGI40888.1"/>
    <property type="molecule type" value="Genomic_DNA"/>
</dbReference>
<dbReference type="AlphaFoldDB" id="A0A1F6T6Y8"/>
<sequence>MDTSCTFIIDRMFPPYSQLHLQHDRERATLWCYLSPDRPCGTLTLVGEIRDLQDRLQKLIHETPNAAQEVHYLVFASANPVIFSLGGDLELFVQLIEARDRDRLYDYGRDCIEVVYQNWSSLESPTLTTISLVQGLALGGGFEGALSTNVLIAEENAQLGFPEVLFNMFPGMGAYSLLIRRIEPWRTEQLMRSANQYRARELRDLGVVDVLAADGEGVHAVNDFIRQRRHSRRGQLAIQRVRQRVNPLTRAELLDVIEIWVETAMGLSTRDLRLMTQIHGAQRRYHTVEEKVGVWTPPAAAEVETAKVRPLTVA</sequence>
<dbReference type="Gene3D" id="3.90.226.10">
    <property type="entry name" value="2-enoyl-CoA Hydratase, Chain A, domain 1"/>
    <property type="match status" value="1"/>
</dbReference>